<dbReference type="Gene3D" id="3.90.1010.10">
    <property type="match status" value="1"/>
</dbReference>
<dbReference type="OMA" id="TPEHRIQ"/>
<comment type="similarity">
    <text evidence="1">Belongs to the SufE family.</text>
</comment>
<evidence type="ECO:0000256" key="1">
    <source>
        <dbReference type="ARBA" id="ARBA00010282"/>
    </source>
</evidence>
<protein>
    <submittedName>
        <fullName evidence="3">Fe-S metabolism associated SufE protein</fullName>
    </submittedName>
</protein>
<dbReference type="SUPFAM" id="SSF82649">
    <property type="entry name" value="SufE/NifU"/>
    <property type="match status" value="1"/>
</dbReference>
<dbReference type="PANTHER" id="PTHR43597:SF5">
    <property type="entry name" value="SUFE-LIKE PROTEIN 2, CHLOROPLASTIC"/>
    <property type="match status" value="1"/>
</dbReference>
<sequence length="204" mass="22794">MFQTRHRWWAPDAAGVKGHSRDGVPAVCLLGRPRARGTPLAWVQRRRAMPPAALEDAMTLVDLTPLPTLEDIFENFALLDDWDDRYRYVIELGRTLPQLPDADRCDTNKVQGCVSQVWLATLVSPGPVLSFRGDSDAQIVRGLVAILFAMFSGRTARDILDADPVAVFERLGLKEHLTPQRSNGFRSMVARIRHDAQAALRDPI</sequence>
<gene>
    <name evidence="3" type="primary">sufE</name>
</gene>
<evidence type="ECO:0000313" key="3">
    <source>
        <dbReference type="EMBL" id="BAF75937.1"/>
    </source>
</evidence>
<dbReference type="EMBL" id="AB303392">
    <property type="protein sequence ID" value="BAF75937.1"/>
    <property type="molecule type" value="Genomic_DNA"/>
</dbReference>
<proteinExistence type="inferred from homology"/>
<dbReference type="AlphaFoldDB" id="A7M6U3"/>
<dbReference type="Pfam" id="PF02657">
    <property type="entry name" value="SufE"/>
    <property type="match status" value="1"/>
</dbReference>
<evidence type="ECO:0000259" key="2">
    <source>
        <dbReference type="Pfam" id="PF02657"/>
    </source>
</evidence>
<name>A7M6U3_AZOCA</name>
<reference evidence="3" key="1">
    <citation type="journal article" date="2007" name="FEMS Microbiol. Lett.">
        <title>Evidence for functional differentiation of duplicated nifH genes in Azorhizobium caulinodans.</title>
        <authorList>
            <person name="Iki T."/>
            <person name="Aono T."/>
            <person name="Oyaizu H."/>
        </authorList>
    </citation>
    <scope>NUCLEOTIDE SEQUENCE</scope>
    <source>
        <strain evidence="3">ORS 571</strain>
    </source>
</reference>
<dbReference type="PANTHER" id="PTHR43597">
    <property type="entry name" value="SULFUR ACCEPTOR PROTEIN CSDE"/>
    <property type="match status" value="1"/>
</dbReference>
<feature type="domain" description="Fe-S metabolism associated" evidence="2">
    <location>
        <begin position="74"/>
        <end position="194"/>
    </location>
</feature>
<accession>A7M6U3</accession>
<dbReference type="InterPro" id="IPR003808">
    <property type="entry name" value="Fe-S_metab-assoc_dom"/>
</dbReference>
<organism evidence="3">
    <name type="scientific">Azorhizobium caulinodans</name>
    <dbReference type="NCBI Taxonomy" id="7"/>
    <lineage>
        <taxon>Bacteria</taxon>
        <taxon>Pseudomonadati</taxon>
        <taxon>Pseudomonadota</taxon>
        <taxon>Alphaproteobacteria</taxon>
        <taxon>Hyphomicrobiales</taxon>
        <taxon>Xanthobacteraceae</taxon>
        <taxon>Azorhizobium</taxon>
    </lineage>
</organism>